<evidence type="ECO:0000256" key="3">
    <source>
        <dbReference type="ARBA" id="ARBA00023157"/>
    </source>
</evidence>
<accession>A0AAU9W9N9</accession>
<dbReference type="InterPro" id="IPR036058">
    <property type="entry name" value="Kazal_dom_sf"/>
</dbReference>
<dbReference type="SUPFAM" id="SSF100895">
    <property type="entry name" value="Kazal-type serine protease inhibitors"/>
    <property type="match status" value="1"/>
</dbReference>
<protein>
    <recommendedName>
        <fullName evidence="4">Kazal-like domain-containing protein</fullName>
    </recommendedName>
</protein>
<dbReference type="Proteomes" id="UP001159428">
    <property type="component" value="Unassembled WGS sequence"/>
</dbReference>
<comment type="caution">
    <text evidence="5">The sequence shown here is derived from an EMBL/GenBank/DDBJ whole genome shotgun (WGS) entry which is preliminary data.</text>
</comment>
<dbReference type="InterPro" id="IPR019019">
    <property type="entry name" value="H-type_lectin_domain"/>
</dbReference>
<dbReference type="PANTHER" id="PTHR10913:SF45">
    <property type="entry name" value="FOLLISTATIN, ISOFORM A-RELATED"/>
    <property type="match status" value="1"/>
</dbReference>
<evidence type="ECO:0000256" key="1">
    <source>
        <dbReference type="ARBA" id="ARBA00022690"/>
    </source>
</evidence>
<name>A0AAU9W9N9_9CNID</name>
<dbReference type="SMART" id="SM00280">
    <property type="entry name" value="KAZAL"/>
    <property type="match status" value="1"/>
</dbReference>
<evidence type="ECO:0000313" key="5">
    <source>
        <dbReference type="EMBL" id="CAH3104216.1"/>
    </source>
</evidence>
<dbReference type="InterPro" id="IPR037221">
    <property type="entry name" value="H-type_lectin_dom_sf"/>
</dbReference>
<evidence type="ECO:0000256" key="2">
    <source>
        <dbReference type="ARBA" id="ARBA00022900"/>
    </source>
</evidence>
<dbReference type="Gene3D" id="2.60.40.2080">
    <property type="match status" value="1"/>
</dbReference>
<feature type="domain" description="Kazal-like" evidence="4">
    <location>
        <begin position="293"/>
        <end position="340"/>
    </location>
</feature>
<evidence type="ECO:0000313" key="6">
    <source>
        <dbReference type="Proteomes" id="UP001159428"/>
    </source>
</evidence>
<proteinExistence type="predicted"/>
<dbReference type="EMBL" id="CALNXJ010000009">
    <property type="protein sequence ID" value="CAH3104216.1"/>
    <property type="molecule type" value="Genomic_DNA"/>
</dbReference>
<keyword evidence="3" id="KW-1015">Disulfide bond</keyword>
<dbReference type="GO" id="GO:0030154">
    <property type="term" value="P:cell differentiation"/>
    <property type="evidence" value="ECO:0007669"/>
    <property type="project" value="TreeGrafter"/>
</dbReference>
<keyword evidence="6" id="KW-1185">Reference proteome</keyword>
<dbReference type="GO" id="GO:0005576">
    <property type="term" value="C:extracellular region"/>
    <property type="evidence" value="ECO:0007669"/>
    <property type="project" value="TreeGrafter"/>
</dbReference>
<gene>
    <name evidence="5" type="ORF">PMEA_00034584</name>
</gene>
<sequence>MQVRNGDLTCQYVSFSSKFSGDGTPVRVFASINHGNKSSGIHDIAFIWIEDVTTSRFKACLVQSGKNLESNSTMIDWFAFQGSQTGVSHGQAIFSLFTTGSQCNRVKFTQPFTSIPKIYVAVQHGTLNQVQDAMNIWIANVSTNHFEVCLQESTTFDGLHDKLLVNWMAYERYPLSWEAKESSAVSFSENEVPSTRDSYAMCKNVTFSIPFYSAPVLLTTVINGGDNNANSDCSEVTTSYFRVCIKDSAGYDGQRSKVLVDYLVIGDLDPCLNESCKYHSHCVTLSPNRSTCACESSCPSYEEQVCASNGRTFTNLCLLKQDICKTRGNYTKYHPGSCIGTLLMKSKKGRHQFPNVPSWAEDHCEVIKFKPIIFYPDQKIYIQLTVNHVIYSDSTLVHEATTPWVESVNSTQFTACVTRAGRNDYPSDSFATVDWVAGSQDGGLGLAVKRSPLPRENILGHRQFLQQLSTTDPNLNTMPPVCGWKMSP</sequence>
<organism evidence="5 6">
    <name type="scientific">Pocillopora meandrina</name>
    <dbReference type="NCBI Taxonomy" id="46732"/>
    <lineage>
        <taxon>Eukaryota</taxon>
        <taxon>Metazoa</taxon>
        <taxon>Cnidaria</taxon>
        <taxon>Anthozoa</taxon>
        <taxon>Hexacorallia</taxon>
        <taxon>Scleractinia</taxon>
        <taxon>Astrocoeniina</taxon>
        <taxon>Pocilloporidae</taxon>
        <taxon>Pocillopora</taxon>
    </lineage>
</organism>
<dbReference type="CDD" id="cd00104">
    <property type="entry name" value="KAZAL_FS"/>
    <property type="match status" value="1"/>
</dbReference>
<evidence type="ECO:0000259" key="4">
    <source>
        <dbReference type="PROSITE" id="PS51465"/>
    </source>
</evidence>
<keyword evidence="2" id="KW-0722">Serine protease inhibitor</keyword>
<dbReference type="Pfam" id="PF09458">
    <property type="entry name" value="H_lectin"/>
    <property type="match status" value="1"/>
</dbReference>
<dbReference type="InterPro" id="IPR050653">
    <property type="entry name" value="Prot_Inhib_GrowthFact_Antg"/>
</dbReference>
<dbReference type="GO" id="GO:0030246">
    <property type="term" value="F:carbohydrate binding"/>
    <property type="evidence" value="ECO:0007669"/>
    <property type="project" value="InterPro"/>
</dbReference>
<dbReference type="Pfam" id="PF07648">
    <property type="entry name" value="Kazal_2"/>
    <property type="match status" value="1"/>
</dbReference>
<dbReference type="Gene3D" id="3.30.60.30">
    <property type="match status" value="1"/>
</dbReference>
<dbReference type="SUPFAM" id="SSF141086">
    <property type="entry name" value="Agglutinin HPA-like"/>
    <property type="match status" value="1"/>
</dbReference>
<dbReference type="GO" id="GO:0007155">
    <property type="term" value="P:cell adhesion"/>
    <property type="evidence" value="ECO:0007669"/>
    <property type="project" value="InterPro"/>
</dbReference>
<reference evidence="5 6" key="1">
    <citation type="submission" date="2022-05" db="EMBL/GenBank/DDBJ databases">
        <authorList>
            <consortium name="Genoscope - CEA"/>
            <person name="William W."/>
        </authorList>
    </citation>
    <scope>NUCLEOTIDE SEQUENCE [LARGE SCALE GENOMIC DNA]</scope>
</reference>
<keyword evidence="1" id="KW-0646">Protease inhibitor</keyword>
<dbReference type="PANTHER" id="PTHR10913">
    <property type="entry name" value="FOLLISTATIN-RELATED"/>
    <property type="match status" value="1"/>
</dbReference>
<dbReference type="PROSITE" id="PS51465">
    <property type="entry name" value="KAZAL_2"/>
    <property type="match status" value="1"/>
</dbReference>
<dbReference type="AlphaFoldDB" id="A0AAU9W9N9"/>
<dbReference type="InterPro" id="IPR002350">
    <property type="entry name" value="Kazal_dom"/>
</dbReference>